<evidence type="ECO:0000256" key="1">
    <source>
        <dbReference type="ARBA" id="ARBA00022679"/>
    </source>
</evidence>
<dbReference type="AlphaFoldDB" id="A0A1B6HID4"/>
<dbReference type="CDD" id="cd04301">
    <property type="entry name" value="NAT_SF"/>
    <property type="match status" value="1"/>
</dbReference>
<dbReference type="EC" id="2.3.1.108" evidence="4 5"/>
<feature type="compositionally biased region" description="Basic and acidic residues" evidence="6">
    <location>
        <begin position="208"/>
        <end position="217"/>
    </location>
</feature>
<feature type="binding site" evidence="5">
    <location>
        <begin position="121"/>
        <end position="134"/>
    </location>
    <ligand>
        <name>acetyl-CoA</name>
        <dbReference type="ChEBI" id="CHEBI:57288"/>
    </ligand>
</feature>
<dbReference type="EMBL" id="GECU01033284">
    <property type="protein sequence ID" value="JAS74422.1"/>
    <property type="molecule type" value="Transcribed_RNA"/>
</dbReference>
<evidence type="ECO:0000259" key="7">
    <source>
        <dbReference type="PROSITE" id="PS51730"/>
    </source>
</evidence>
<keyword evidence="2 5" id="KW-0012">Acyltransferase</keyword>
<dbReference type="GO" id="GO:0070507">
    <property type="term" value="P:regulation of microtubule cytoskeleton organization"/>
    <property type="evidence" value="ECO:0007669"/>
    <property type="project" value="UniProtKB-UniRule"/>
</dbReference>
<name>A0A1B6HID4_9HEMI</name>
<dbReference type="GO" id="GO:0019799">
    <property type="term" value="F:tubulin N-acetyltransferase activity"/>
    <property type="evidence" value="ECO:0007669"/>
    <property type="project" value="UniProtKB-UniRule"/>
</dbReference>
<organism evidence="8">
    <name type="scientific">Homalodisca liturata</name>
    <dbReference type="NCBI Taxonomy" id="320908"/>
    <lineage>
        <taxon>Eukaryota</taxon>
        <taxon>Metazoa</taxon>
        <taxon>Ecdysozoa</taxon>
        <taxon>Arthropoda</taxon>
        <taxon>Hexapoda</taxon>
        <taxon>Insecta</taxon>
        <taxon>Pterygota</taxon>
        <taxon>Neoptera</taxon>
        <taxon>Paraneoptera</taxon>
        <taxon>Hemiptera</taxon>
        <taxon>Auchenorrhyncha</taxon>
        <taxon>Membracoidea</taxon>
        <taxon>Cicadellidae</taxon>
        <taxon>Cicadellinae</taxon>
        <taxon>Proconiini</taxon>
        <taxon>Homalodisca</taxon>
    </lineage>
</organism>
<reference evidence="8" key="1">
    <citation type="submission" date="2015-11" db="EMBL/GenBank/DDBJ databases">
        <title>De novo transcriptome assembly of four potential Pierce s Disease insect vectors from Arizona vineyards.</title>
        <authorList>
            <person name="Tassone E.E."/>
        </authorList>
    </citation>
    <scope>NUCLEOTIDE SEQUENCE</scope>
</reference>
<gene>
    <name evidence="8" type="ORF">g.52482</name>
    <name evidence="9" type="ORF">g.52483</name>
</gene>
<evidence type="ECO:0000256" key="4">
    <source>
        <dbReference type="ARBA" id="ARBA00066570"/>
    </source>
</evidence>
<comment type="function">
    <text evidence="5">Specifically acetylates 'Lys-40' in alpha-tubulin on the lumenal side of microtubules. Promotes microtubule destabilization and accelerates microtubule dynamics; this activity may be independent of acetylation activity. Acetylates alpha-tubulin with a slow enzymatic rate, due to a catalytic site that is not optimized for acetyl transfer. Enters the microtubule through each end and diffuses quickly throughout the lumen of microtubules. Acetylates only long/old microtubules because of its slow acetylation rate since it does not have time to act on dynamically unstable microtubules before the enzyme is released.</text>
</comment>
<dbReference type="PANTHER" id="PTHR12327:SF0">
    <property type="entry name" value="ALPHA-TUBULIN N-ACETYLTRANSFERASE 1"/>
    <property type="match status" value="1"/>
</dbReference>
<keyword evidence="1 5" id="KW-0808">Transferase</keyword>
<protein>
    <recommendedName>
        <fullName evidence="4 5">Alpha-tubulin N-acetyltransferase</fullName>
        <shortName evidence="5">Alpha-TAT</shortName>
        <shortName evidence="5">TAT</shortName>
        <ecNumber evidence="4 5">2.3.1.108</ecNumber>
    </recommendedName>
    <alternativeName>
        <fullName evidence="5">Acetyltransferase mec-17 homolog</fullName>
    </alternativeName>
</protein>
<dbReference type="GO" id="GO:0005874">
    <property type="term" value="C:microtubule"/>
    <property type="evidence" value="ECO:0007669"/>
    <property type="project" value="InterPro"/>
</dbReference>
<comment type="caution">
    <text evidence="5">Lacks conserved residue(s) required for the propagation of feature annotation.</text>
</comment>
<dbReference type="HAMAP" id="MF_03130">
    <property type="entry name" value="mec17"/>
    <property type="match status" value="1"/>
</dbReference>
<dbReference type="PROSITE" id="PS51730">
    <property type="entry name" value="GNAT_ATAT"/>
    <property type="match status" value="1"/>
</dbReference>
<sequence length="271" mass="30390">MEFRFNVNDIFKSTISKINHALLPSDFSGDRRNASHSAALVANIIDAMGYASAKAQDLQHPITSADKLRNIDHTVYLMIEPEDNDGKGSVVGLLKIGVKNLFLFDETGMVHEMKSLCILDFYVHESKQRSGYGKKLYDYMLHDKEISPCKLAIDRPSENFLSFLYKHYGLAKIYPQTNNFVLFEGFFGNNTASTVSTKSYSSQGTPSHNEKNGHDCFDNSSVTSKTYSPNSYGRHNAVKPDDTMGKILGWLSPVQLGRQFHVSMSSHTALW</sequence>
<feature type="site" description="Crucial for catalytic activity" evidence="5">
    <location>
        <position position="56"/>
    </location>
</feature>
<evidence type="ECO:0000313" key="8">
    <source>
        <dbReference type="EMBL" id="JAS74422.1"/>
    </source>
</evidence>
<dbReference type="PANTHER" id="PTHR12327">
    <property type="entry name" value="ALPHA-TUBULIN N-ACETYLTRANSFERASE 1"/>
    <property type="match status" value="1"/>
</dbReference>
<dbReference type="SUPFAM" id="SSF55729">
    <property type="entry name" value="Acyl-CoA N-acyltransferases (Nat)"/>
    <property type="match status" value="1"/>
</dbReference>
<proteinExistence type="inferred from homology"/>
<accession>A0A1B6HID4</accession>
<evidence type="ECO:0000256" key="5">
    <source>
        <dbReference type="HAMAP-Rule" id="MF_03130"/>
    </source>
</evidence>
<evidence type="ECO:0000313" key="9">
    <source>
        <dbReference type="EMBL" id="JAS87110.1"/>
    </source>
</evidence>
<dbReference type="Gene3D" id="3.40.630.30">
    <property type="match status" value="1"/>
</dbReference>
<feature type="region of interest" description="Disordered" evidence="6">
    <location>
        <begin position="198"/>
        <end position="219"/>
    </location>
</feature>
<dbReference type="GO" id="GO:0048666">
    <property type="term" value="P:neuron development"/>
    <property type="evidence" value="ECO:0007669"/>
    <property type="project" value="UniProtKB-UniRule"/>
</dbReference>
<evidence type="ECO:0000256" key="2">
    <source>
        <dbReference type="ARBA" id="ARBA00023315"/>
    </source>
</evidence>
<dbReference type="InterPro" id="IPR038746">
    <property type="entry name" value="Atat"/>
</dbReference>
<feature type="compositionally biased region" description="Polar residues" evidence="6">
    <location>
        <begin position="198"/>
        <end position="207"/>
    </location>
</feature>
<comment type="similarity">
    <text evidence="5">Belongs to the acetyltransferase ATAT1 family.</text>
</comment>
<dbReference type="InterPro" id="IPR007965">
    <property type="entry name" value="GNAT_ATAT"/>
</dbReference>
<dbReference type="Pfam" id="PF05301">
    <property type="entry name" value="Acetyltransf_16"/>
    <property type="match status" value="1"/>
</dbReference>
<dbReference type="FunFam" id="3.40.630.30:FF:000060">
    <property type="entry name" value="Alpha-tubulin N-acetyltransferase 1"/>
    <property type="match status" value="1"/>
</dbReference>
<feature type="domain" description="N-acetyltransferase" evidence="7">
    <location>
        <begin position="1"/>
        <end position="187"/>
    </location>
</feature>
<comment type="catalytic activity">
    <reaction evidence="3 5">
        <text>L-lysyl-[alpha-tubulin] + acetyl-CoA = N(6)-acetyl-L-lysyl-[alpha-tubulin] + CoA + H(+)</text>
        <dbReference type="Rhea" id="RHEA:15277"/>
        <dbReference type="Rhea" id="RHEA-COMP:11278"/>
        <dbReference type="Rhea" id="RHEA-COMP:11279"/>
        <dbReference type="ChEBI" id="CHEBI:15378"/>
        <dbReference type="ChEBI" id="CHEBI:29969"/>
        <dbReference type="ChEBI" id="CHEBI:57287"/>
        <dbReference type="ChEBI" id="CHEBI:57288"/>
        <dbReference type="ChEBI" id="CHEBI:61930"/>
        <dbReference type="EC" id="2.3.1.108"/>
    </reaction>
</comment>
<dbReference type="EMBL" id="GECU01020596">
    <property type="protein sequence ID" value="JAS87110.1"/>
    <property type="molecule type" value="Transcribed_RNA"/>
</dbReference>
<dbReference type="InterPro" id="IPR016181">
    <property type="entry name" value="Acyl_CoA_acyltransferase"/>
</dbReference>
<evidence type="ECO:0000256" key="3">
    <source>
        <dbReference type="ARBA" id="ARBA00051998"/>
    </source>
</evidence>
<evidence type="ECO:0000256" key="6">
    <source>
        <dbReference type="SAM" id="MobiDB-lite"/>
    </source>
</evidence>